<dbReference type="RefSeq" id="WP_127163438.1">
    <property type="nucleotide sequence ID" value="NZ_CP029822.1"/>
</dbReference>
<organism evidence="1 2">
    <name type="scientific">Entomomonas moraniae</name>
    <dbReference type="NCBI Taxonomy" id="2213226"/>
    <lineage>
        <taxon>Bacteria</taxon>
        <taxon>Pseudomonadati</taxon>
        <taxon>Pseudomonadota</taxon>
        <taxon>Gammaproteobacteria</taxon>
        <taxon>Pseudomonadales</taxon>
        <taxon>Pseudomonadaceae</taxon>
        <taxon>Entomomonas</taxon>
    </lineage>
</organism>
<dbReference type="Proteomes" id="UP000273143">
    <property type="component" value="Chromosome"/>
</dbReference>
<dbReference type="KEGG" id="emo:DM558_08510"/>
<accession>A0A3Q9JJC1</accession>
<evidence type="ECO:0000313" key="1">
    <source>
        <dbReference type="EMBL" id="AZS50820.1"/>
    </source>
</evidence>
<name>A0A3Q9JJC1_9GAMM</name>
<keyword evidence="2" id="KW-1185">Reference proteome</keyword>
<evidence type="ECO:0000313" key="2">
    <source>
        <dbReference type="Proteomes" id="UP000273143"/>
    </source>
</evidence>
<proteinExistence type="predicted"/>
<dbReference type="EMBL" id="CP029822">
    <property type="protein sequence ID" value="AZS50820.1"/>
    <property type="molecule type" value="Genomic_DNA"/>
</dbReference>
<dbReference type="AlphaFoldDB" id="A0A3Q9JJC1"/>
<reference evidence="2" key="1">
    <citation type="submission" date="2018-06" db="EMBL/GenBank/DDBJ databases">
        <title>Complete genome of Pseudomonas insecticola strain QZS01.</title>
        <authorList>
            <person name="Wang J."/>
            <person name="Su Q."/>
        </authorList>
    </citation>
    <scope>NUCLEOTIDE SEQUENCE [LARGE SCALE GENOMIC DNA]</scope>
    <source>
        <strain evidence="2">QZS01</strain>
    </source>
</reference>
<sequence length="134" mass="16018">MSNLFYFKECLTIKKLDHFLSKGLNQKVNCNDIYKSLITSKLVLSMYFIYSTYVEKKQKQITFYFVVKPINALALLNYQQSHQVKTGRVLSQFSDELKSLKYNYCGRNFNVKSAFDYQDLHSKQQRYRYYLTAH</sequence>
<gene>
    <name evidence="1" type="ORF">DM558_08510</name>
</gene>
<protein>
    <submittedName>
        <fullName evidence="1">Uncharacterized protein</fullName>
    </submittedName>
</protein>